<feature type="transmembrane region" description="Helical" evidence="1">
    <location>
        <begin position="88"/>
        <end position="107"/>
    </location>
</feature>
<dbReference type="EMBL" id="KK583257">
    <property type="protein sequence ID" value="KDO23132.1"/>
    <property type="molecule type" value="Genomic_DNA"/>
</dbReference>
<reference evidence="2 3" key="1">
    <citation type="journal article" date="2013" name="PLoS Genet.">
        <title>Distinctive expansion of potential virulence genes in the genome of the oomycete fish pathogen Saprolegnia parasitica.</title>
        <authorList>
            <person name="Jiang R.H."/>
            <person name="de Bruijn I."/>
            <person name="Haas B.J."/>
            <person name="Belmonte R."/>
            <person name="Lobach L."/>
            <person name="Christie J."/>
            <person name="van den Ackerveken G."/>
            <person name="Bottin A."/>
            <person name="Bulone V."/>
            <person name="Diaz-Moreno S.M."/>
            <person name="Dumas B."/>
            <person name="Fan L."/>
            <person name="Gaulin E."/>
            <person name="Govers F."/>
            <person name="Grenville-Briggs L.J."/>
            <person name="Horner N.R."/>
            <person name="Levin J.Z."/>
            <person name="Mammella M."/>
            <person name="Meijer H.J."/>
            <person name="Morris P."/>
            <person name="Nusbaum C."/>
            <person name="Oome S."/>
            <person name="Phillips A.J."/>
            <person name="van Rooyen D."/>
            <person name="Rzeszutek E."/>
            <person name="Saraiva M."/>
            <person name="Secombes C.J."/>
            <person name="Seidl M.F."/>
            <person name="Snel B."/>
            <person name="Stassen J.H."/>
            <person name="Sykes S."/>
            <person name="Tripathy S."/>
            <person name="van den Berg H."/>
            <person name="Vega-Arreguin J.C."/>
            <person name="Wawra S."/>
            <person name="Young S.K."/>
            <person name="Zeng Q."/>
            <person name="Dieguez-Uribeondo J."/>
            <person name="Russ C."/>
            <person name="Tyler B.M."/>
            <person name="van West P."/>
        </authorList>
    </citation>
    <scope>NUCLEOTIDE SEQUENCE [LARGE SCALE GENOMIC DNA]</scope>
    <source>
        <strain evidence="2 3">CBS 223.65</strain>
    </source>
</reference>
<keyword evidence="1" id="KW-0812">Transmembrane</keyword>
<dbReference type="AlphaFoldDB" id="A0A067C8K9"/>
<gene>
    <name evidence="2" type="ORF">SPRG_09940</name>
</gene>
<sequence>MKNVALVLVCGCSIAALRLTKYCRTRPSSAPTVTPVDGWLLKKYLYPITYDMLYIPLMSTLVRLATCPNGYVQIVLPSGATCACIDHFGYFWVVGFTGFLVLYIAALRYKLYTEPLATTMDFRFQTSFQIIMVMARTLNPIVSMLVSQLDIEQHPAIGSGIALGFLFCMTLLFCYNYKVQPCIGSGRLPNNIRALTFSSAMYASLIVLAFIGASAPITDLYYALTPLPLLWLTVWRLNNRRALQFHIPDKSILGLLSDASSSTSRAVGTIAALYMDPSKLHPSDLAAVVNGIEKIAQGKELHTRVYALRILWFLHLE</sequence>
<feature type="transmembrane region" description="Helical" evidence="1">
    <location>
        <begin position="195"/>
        <end position="214"/>
    </location>
</feature>
<protein>
    <submittedName>
        <fullName evidence="2">Uncharacterized protein</fullName>
    </submittedName>
</protein>
<feature type="non-terminal residue" evidence="2">
    <location>
        <position position="317"/>
    </location>
</feature>
<evidence type="ECO:0000256" key="1">
    <source>
        <dbReference type="SAM" id="Phobius"/>
    </source>
</evidence>
<name>A0A067C8K9_SAPPC</name>
<evidence type="ECO:0000313" key="3">
    <source>
        <dbReference type="Proteomes" id="UP000030745"/>
    </source>
</evidence>
<dbReference type="OrthoDB" id="70232at2759"/>
<organism evidence="2 3">
    <name type="scientific">Saprolegnia parasitica (strain CBS 223.65)</name>
    <dbReference type="NCBI Taxonomy" id="695850"/>
    <lineage>
        <taxon>Eukaryota</taxon>
        <taxon>Sar</taxon>
        <taxon>Stramenopiles</taxon>
        <taxon>Oomycota</taxon>
        <taxon>Saprolegniomycetes</taxon>
        <taxon>Saprolegniales</taxon>
        <taxon>Saprolegniaceae</taxon>
        <taxon>Saprolegnia</taxon>
    </lineage>
</organism>
<dbReference type="KEGG" id="spar:SPRG_09940"/>
<dbReference type="VEuPathDB" id="FungiDB:SPRG_09940"/>
<proteinExistence type="predicted"/>
<feature type="transmembrane region" description="Helical" evidence="1">
    <location>
        <begin position="128"/>
        <end position="149"/>
    </location>
</feature>
<keyword evidence="1" id="KW-1133">Transmembrane helix</keyword>
<dbReference type="RefSeq" id="XP_012206084.1">
    <property type="nucleotide sequence ID" value="XM_012350694.1"/>
</dbReference>
<dbReference type="GeneID" id="24132077"/>
<keyword evidence="1" id="KW-0472">Membrane</keyword>
<keyword evidence="3" id="KW-1185">Reference proteome</keyword>
<evidence type="ECO:0000313" key="2">
    <source>
        <dbReference type="EMBL" id="KDO23132.1"/>
    </source>
</evidence>
<accession>A0A067C8K9</accession>
<dbReference type="Proteomes" id="UP000030745">
    <property type="component" value="Unassembled WGS sequence"/>
</dbReference>
<feature type="transmembrane region" description="Helical" evidence="1">
    <location>
        <begin position="155"/>
        <end position="175"/>
    </location>
</feature>